<accession>A0A8T0W2W5</accession>
<dbReference type="Proteomes" id="UP000823388">
    <property type="component" value="Chromosome 2K"/>
</dbReference>
<dbReference type="AlphaFoldDB" id="A0A8T0W2W5"/>
<keyword evidence="2" id="KW-0472">Membrane</keyword>
<dbReference type="PANTHER" id="PTHR35278">
    <property type="entry name" value="TRANSMEMBRANE PROTEIN-RELATED"/>
    <property type="match status" value="1"/>
</dbReference>
<name>A0A8T0W2W5_PANVG</name>
<evidence type="ECO:0000313" key="4">
    <source>
        <dbReference type="Proteomes" id="UP000823388"/>
    </source>
</evidence>
<evidence type="ECO:0000313" key="3">
    <source>
        <dbReference type="EMBL" id="KAG2641725.1"/>
    </source>
</evidence>
<keyword evidence="4" id="KW-1185">Reference proteome</keyword>
<evidence type="ECO:0000256" key="1">
    <source>
        <dbReference type="SAM" id="MobiDB-lite"/>
    </source>
</evidence>
<organism evidence="3 4">
    <name type="scientific">Panicum virgatum</name>
    <name type="common">Blackwell switchgrass</name>
    <dbReference type="NCBI Taxonomy" id="38727"/>
    <lineage>
        <taxon>Eukaryota</taxon>
        <taxon>Viridiplantae</taxon>
        <taxon>Streptophyta</taxon>
        <taxon>Embryophyta</taxon>
        <taxon>Tracheophyta</taxon>
        <taxon>Spermatophyta</taxon>
        <taxon>Magnoliopsida</taxon>
        <taxon>Liliopsida</taxon>
        <taxon>Poales</taxon>
        <taxon>Poaceae</taxon>
        <taxon>PACMAD clade</taxon>
        <taxon>Panicoideae</taxon>
        <taxon>Panicodae</taxon>
        <taxon>Paniceae</taxon>
        <taxon>Panicinae</taxon>
        <taxon>Panicum</taxon>
        <taxon>Panicum sect. Hiantes</taxon>
    </lineage>
</organism>
<evidence type="ECO:0000256" key="2">
    <source>
        <dbReference type="SAM" id="Phobius"/>
    </source>
</evidence>
<feature type="compositionally biased region" description="Basic and acidic residues" evidence="1">
    <location>
        <begin position="173"/>
        <end position="182"/>
    </location>
</feature>
<sequence length="316" mass="34547">MGSVVSSAANGVGTLVGNVVSAPFKLLFGASCESVCSGTWDLPCFIEHVCISSLLRLFVVIIVTYIVLLFGYVLCKLGIVKCVAKNAFKMVWKPCSACCRAPGLLWHKVRKTKRVHRGRRGRRERDVELGEPSSTSRSSSSSSSSGDEDSDRRRGAAASSRSRGRWSSSSSSVRERRKDRIRQSLRLKRVSSKVERAARVSQGSGRQHRHSSSTGAGPRRAEVPPSLSLSSRREHGHGSLARGHKPAPGRTQKSSHGARFDATKKRCPISDLLIPLHRLISIAPCSDLVVDSTLVNCLKVGINTKYCIRTFVLLHF</sequence>
<proteinExistence type="predicted"/>
<gene>
    <name evidence="3" type="ORF">PVAP13_2KG232016</name>
</gene>
<dbReference type="PANTHER" id="PTHR35278:SF4">
    <property type="entry name" value="TRANSMEMBRANE PROTEIN"/>
    <property type="match status" value="1"/>
</dbReference>
<feature type="region of interest" description="Disordered" evidence="1">
    <location>
        <begin position="115"/>
        <end position="261"/>
    </location>
</feature>
<dbReference type="EMBL" id="CM029039">
    <property type="protein sequence ID" value="KAG2641725.1"/>
    <property type="molecule type" value="Genomic_DNA"/>
</dbReference>
<protein>
    <submittedName>
        <fullName evidence="3">Uncharacterized protein</fullName>
    </submittedName>
</protein>
<keyword evidence="2" id="KW-0812">Transmembrane</keyword>
<comment type="caution">
    <text evidence="3">The sequence shown here is derived from an EMBL/GenBank/DDBJ whole genome shotgun (WGS) entry which is preliminary data.</text>
</comment>
<feature type="compositionally biased region" description="Low complexity" evidence="1">
    <location>
        <begin position="156"/>
        <end position="172"/>
    </location>
</feature>
<feature type="transmembrane region" description="Helical" evidence="2">
    <location>
        <begin position="54"/>
        <end position="74"/>
    </location>
</feature>
<feature type="compositionally biased region" description="Low complexity" evidence="1">
    <location>
        <begin position="130"/>
        <end position="145"/>
    </location>
</feature>
<reference evidence="3" key="1">
    <citation type="submission" date="2020-05" db="EMBL/GenBank/DDBJ databases">
        <title>WGS assembly of Panicum virgatum.</title>
        <authorList>
            <person name="Lovell J.T."/>
            <person name="Jenkins J."/>
            <person name="Shu S."/>
            <person name="Juenger T.E."/>
            <person name="Schmutz J."/>
        </authorList>
    </citation>
    <scope>NUCLEOTIDE SEQUENCE</scope>
    <source>
        <strain evidence="3">AP13</strain>
    </source>
</reference>
<keyword evidence="2" id="KW-1133">Transmembrane helix</keyword>